<dbReference type="Gene3D" id="1.25.40.10">
    <property type="entry name" value="Tetratricopeptide repeat domain"/>
    <property type="match status" value="1"/>
</dbReference>
<proteinExistence type="predicted"/>
<evidence type="ECO:0000313" key="2">
    <source>
        <dbReference type="Proteomes" id="UP000011713"/>
    </source>
</evidence>
<evidence type="ECO:0000313" key="1">
    <source>
        <dbReference type="EnsemblProtists" id="HpaP813039"/>
    </source>
</evidence>
<dbReference type="InterPro" id="IPR011990">
    <property type="entry name" value="TPR-like_helical_dom_sf"/>
</dbReference>
<organism evidence="1 2">
    <name type="scientific">Hyaloperonospora arabidopsidis (strain Emoy2)</name>
    <name type="common">Downy mildew agent</name>
    <name type="synonym">Peronospora arabidopsidis</name>
    <dbReference type="NCBI Taxonomy" id="559515"/>
    <lineage>
        <taxon>Eukaryota</taxon>
        <taxon>Sar</taxon>
        <taxon>Stramenopiles</taxon>
        <taxon>Oomycota</taxon>
        <taxon>Peronosporomycetes</taxon>
        <taxon>Peronosporales</taxon>
        <taxon>Peronosporaceae</taxon>
        <taxon>Hyaloperonospora</taxon>
    </lineage>
</organism>
<sequence length="227" mass="25447">MTADCTETCEKRSLQFPHLSTAFEDEIVSFGPNDFFVMQKAADKAANTPPLKSVLSLMKLSGWDPDVFYKFRNVLSNQSPTASAELKQDVKHGISLVWSNYYALDNEKDIAFEIGRLCYNLHEYDSALAYYAISVWDTGKHYITSHNMGLCHYSKKQLVLAATCFEEAFALNNSYQKASIWLQRVRQEIGAVLHGGACAVPTQPAMQHLTDIVVHEQALQPSQSMLA</sequence>
<name>M4C1T8_HYAAE</name>
<dbReference type="eggNOG" id="ENOG502QS4P">
    <property type="taxonomic scope" value="Eukaryota"/>
</dbReference>
<dbReference type="VEuPathDB" id="FungiDB:HpaG813039"/>
<dbReference type="Proteomes" id="UP000011713">
    <property type="component" value="Unassembled WGS sequence"/>
</dbReference>
<dbReference type="HOGENOM" id="CLU_1221677_0_0_1"/>
<reference evidence="2" key="1">
    <citation type="journal article" date="2010" name="Science">
        <title>Signatures of adaptation to obligate biotrophy in the Hyaloperonospora arabidopsidis genome.</title>
        <authorList>
            <person name="Baxter L."/>
            <person name="Tripathy S."/>
            <person name="Ishaque N."/>
            <person name="Boot N."/>
            <person name="Cabral A."/>
            <person name="Kemen E."/>
            <person name="Thines M."/>
            <person name="Ah-Fong A."/>
            <person name="Anderson R."/>
            <person name="Badejoko W."/>
            <person name="Bittner-Eddy P."/>
            <person name="Boore J.L."/>
            <person name="Chibucos M.C."/>
            <person name="Coates M."/>
            <person name="Dehal P."/>
            <person name="Delehaunty K."/>
            <person name="Dong S."/>
            <person name="Downton P."/>
            <person name="Dumas B."/>
            <person name="Fabro G."/>
            <person name="Fronick C."/>
            <person name="Fuerstenberg S.I."/>
            <person name="Fulton L."/>
            <person name="Gaulin E."/>
            <person name="Govers F."/>
            <person name="Hughes L."/>
            <person name="Humphray S."/>
            <person name="Jiang R.H."/>
            <person name="Judelson H."/>
            <person name="Kamoun S."/>
            <person name="Kyung K."/>
            <person name="Meijer H."/>
            <person name="Minx P."/>
            <person name="Morris P."/>
            <person name="Nelson J."/>
            <person name="Phuntumart V."/>
            <person name="Qutob D."/>
            <person name="Rehmany A."/>
            <person name="Rougon-Cardoso A."/>
            <person name="Ryden P."/>
            <person name="Torto-Alalibo T."/>
            <person name="Studholme D."/>
            <person name="Wang Y."/>
            <person name="Win J."/>
            <person name="Wood J."/>
            <person name="Clifton S.W."/>
            <person name="Rogers J."/>
            <person name="Van den Ackerveken G."/>
            <person name="Jones J.D."/>
            <person name="McDowell J.M."/>
            <person name="Beynon J."/>
            <person name="Tyler B.M."/>
        </authorList>
    </citation>
    <scope>NUCLEOTIDE SEQUENCE [LARGE SCALE GENOMIC DNA]</scope>
    <source>
        <strain evidence="2">Emoy2</strain>
    </source>
</reference>
<dbReference type="SUPFAM" id="SSF48452">
    <property type="entry name" value="TPR-like"/>
    <property type="match status" value="1"/>
</dbReference>
<protein>
    <submittedName>
        <fullName evidence="1">Uncharacterized protein</fullName>
    </submittedName>
</protein>
<dbReference type="InParanoid" id="M4C1T8"/>
<dbReference type="EMBL" id="JH598104">
    <property type="status" value="NOT_ANNOTATED_CDS"/>
    <property type="molecule type" value="Genomic_DNA"/>
</dbReference>
<accession>M4C1T8</accession>
<dbReference type="AlphaFoldDB" id="M4C1T8"/>
<keyword evidence="2" id="KW-1185">Reference proteome</keyword>
<dbReference type="EnsemblProtists" id="HpaT813039">
    <property type="protein sequence ID" value="HpaP813039"/>
    <property type="gene ID" value="HpaG813039"/>
</dbReference>
<reference evidence="1" key="2">
    <citation type="submission" date="2015-06" db="UniProtKB">
        <authorList>
            <consortium name="EnsemblProtists"/>
        </authorList>
    </citation>
    <scope>IDENTIFICATION</scope>
    <source>
        <strain evidence="1">Emoy2</strain>
    </source>
</reference>
<dbReference type="STRING" id="559515.M4C1T8"/>